<evidence type="ECO:0000256" key="10">
    <source>
        <dbReference type="ARBA" id="ARBA00030308"/>
    </source>
</evidence>
<dbReference type="GO" id="GO:0046872">
    <property type="term" value="F:metal ion binding"/>
    <property type="evidence" value="ECO:0007669"/>
    <property type="project" value="UniProtKB-KW"/>
</dbReference>
<dbReference type="InterPro" id="IPR009288">
    <property type="entry name" value="AIG2-like_dom"/>
</dbReference>
<evidence type="ECO:0000256" key="6">
    <source>
        <dbReference type="ARBA" id="ARBA00022801"/>
    </source>
</evidence>
<evidence type="ECO:0000256" key="9">
    <source>
        <dbReference type="ARBA" id="ARBA00030162"/>
    </source>
</evidence>
<evidence type="ECO:0000256" key="3">
    <source>
        <dbReference type="ARBA" id="ARBA00012453"/>
    </source>
</evidence>
<dbReference type="PANTHER" id="PTHR11839:SF5">
    <property type="entry name" value="ADP-RIBOSE PYROPHOSPHATASE"/>
    <property type="match status" value="1"/>
</dbReference>
<comment type="catalytic activity">
    <reaction evidence="12">
        <text>ADP-D-ribose + H2O = D-ribose 5-phosphate + AMP + 2 H(+)</text>
        <dbReference type="Rhea" id="RHEA:10412"/>
        <dbReference type="ChEBI" id="CHEBI:15377"/>
        <dbReference type="ChEBI" id="CHEBI:15378"/>
        <dbReference type="ChEBI" id="CHEBI:57967"/>
        <dbReference type="ChEBI" id="CHEBI:78346"/>
        <dbReference type="ChEBI" id="CHEBI:456215"/>
        <dbReference type="EC" id="3.6.1.13"/>
    </reaction>
</comment>
<dbReference type="PROSITE" id="PS51462">
    <property type="entry name" value="NUDIX"/>
    <property type="match status" value="1"/>
</dbReference>
<evidence type="ECO:0000256" key="14">
    <source>
        <dbReference type="PIRSR" id="PIRSR604385-3"/>
    </source>
</evidence>
<evidence type="ECO:0000256" key="1">
    <source>
        <dbReference type="ARBA" id="ARBA00001946"/>
    </source>
</evidence>
<feature type="domain" description="Nudix hydrolase" evidence="15">
    <location>
        <begin position="215"/>
        <end position="355"/>
    </location>
</feature>
<keyword evidence="5 13" id="KW-0479">Metal-binding</keyword>
<dbReference type="GO" id="GO:0019693">
    <property type="term" value="P:ribose phosphate metabolic process"/>
    <property type="evidence" value="ECO:0007669"/>
    <property type="project" value="TreeGrafter"/>
</dbReference>
<evidence type="ECO:0000256" key="8">
    <source>
        <dbReference type="ARBA" id="ARBA00025164"/>
    </source>
</evidence>
<dbReference type="InterPro" id="IPR015797">
    <property type="entry name" value="NUDIX_hydrolase-like_dom_sf"/>
</dbReference>
<dbReference type="SUPFAM" id="SSF110857">
    <property type="entry name" value="Gamma-glutamyl cyclotransferase-like"/>
    <property type="match status" value="1"/>
</dbReference>
<gene>
    <name evidence="16" type="ORF">E4Z66_03625</name>
</gene>
<dbReference type="OrthoDB" id="5292471at2"/>
<dbReference type="AlphaFoldDB" id="A0A4S4NR30"/>
<evidence type="ECO:0000256" key="7">
    <source>
        <dbReference type="ARBA" id="ARBA00022842"/>
    </source>
</evidence>
<accession>A0A4S4NR30</accession>
<dbReference type="CDD" id="cd24155">
    <property type="entry name" value="NUDIX_ADPRase"/>
    <property type="match status" value="1"/>
</dbReference>
<dbReference type="PANTHER" id="PTHR11839">
    <property type="entry name" value="UDP/ADP-SUGAR PYROPHOSPHATASE"/>
    <property type="match status" value="1"/>
</dbReference>
<dbReference type="EMBL" id="SRKY01000001">
    <property type="protein sequence ID" value="THH38670.1"/>
    <property type="molecule type" value="Genomic_DNA"/>
</dbReference>
<dbReference type="NCBIfam" id="TIGR00052">
    <property type="entry name" value="nudix-type nucleoside diphosphatase, YffH/AdpP family"/>
    <property type="match status" value="1"/>
</dbReference>
<dbReference type="InterPro" id="IPR013024">
    <property type="entry name" value="GGCT-like"/>
</dbReference>
<evidence type="ECO:0000256" key="2">
    <source>
        <dbReference type="ARBA" id="ARBA00007482"/>
    </source>
</evidence>
<name>A0A4S4NR30_9RHOB</name>
<dbReference type="GO" id="GO:0047631">
    <property type="term" value="F:ADP-ribose diphosphatase activity"/>
    <property type="evidence" value="ECO:0007669"/>
    <property type="project" value="UniProtKB-EC"/>
</dbReference>
<keyword evidence="6" id="KW-0378">Hydrolase</keyword>
<feature type="binding site" evidence="13">
    <location>
        <position position="257"/>
    </location>
    <ligand>
        <name>Mg(2+)</name>
        <dbReference type="ChEBI" id="CHEBI:18420"/>
        <label>1</label>
    </ligand>
</feature>
<dbReference type="InterPro" id="IPR004385">
    <property type="entry name" value="NDP_pyrophosphatase"/>
</dbReference>
<proteinExistence type="inferred from homology"/>
<evidence type="ECO:0000256" key="13">
    <source>
        <dbReference type="PIRSR" id="PIRSR604385-2"/>
    </source>
</evidence>
<reference evidence="16 17" key="1">
    <citation type="submission" date="2019-04" db="EMBL/GenBank/DDBJ databases">
        <title>Shimia ponticola sp. nov., isolated from seawater.</title>
        <authorList>
            <person name="Kim Y.-O."/>
            <person name="Yoon J.-H."/>
        </authorList>
    </citation>
    <scope>NUCLEOTIDE SEQUENCE [LARGE SCALE GENOMIC DNA]</scope>
    <source>
        <strain evidence="16 17">MYP11</strain>
    </source>
</reference>
<comment type="cofactor">
    <cofactor evidence="1 13">
        <name>Mg(2+)</name>
        <dbReference type="ChEBI" id="CHEBI:18420"/>
    </cofactor>
</comment>
<comment type="caution">
    <text evidence="16">The sequence shown here is derived from an EMBL/GenBank/DDBJ whole genome shotgun (WGS) entry which is preliminary data.</text>
</comment>
<keyword evidence="17" id="KW-1185">Reference proteome</keyword>
<comment type="similarity">
    <text evidence="2">Belongs to the Nudix hydrolase family. NudF subfamily.</text>
</comment>
<dbReference type="EC" id="3.6.1.13" evidence="3"/>
<dbReference type="InterPro" id="IPR000086">
    <property type="entry name" value="NUDIX_hydrolase_dom"/>
</dbReference>
<dbReference type="InterPro" id="IPR020084">
    <property type="entry name" value="NUDIX_hydrolase_CS"/>
</dbReference>
<dbReference type="Proteomes" id="UP000306602">
    <property type="component" value="Unassembled WGS sequence"/>
</dbReference>
<keyword evidence="7 13" id="KW-0460">Magnesium</keyword>
<dbReference type="Pfam" id="PF06094">
    <property type="entry name" value="GGACT"/>
    <property type="match status" value="1"/>
</dbReference>
<dbReference type="Pfam" id="PF00293">
    <property type="entry name" value="NUDIX"/>
    <property type="match status" value="1"/>
</dbReference>
<feature type="short sequence motif" description="Nudix box" evidence="14">
    <location>
        <begin position="258"/>
        <end position="280"/>
    </location>
</feature>
<organism evidence="16 17">
    <name type="scientific">Aliishimia ponticola</name>
    <dbReference type="NCBI Taxonomy" id="2499833"/>
    <lineage>
        <taxon>Bacteria</taxon>
        <taxon>Pseudomonadati</taxon>
        <taxon>Pseudomonadota</taxon>
        <taxon>Alphaproteobacteria</taxon>
        <taxon>Rhodobacterales</taxon>
        <taxon>Paracoccaceae</taxon>
        <taxon>Aliishimia</taxon>
    </lineage>
</organism>
<dbReference type="GO" id="GO:0006753">
    <property type="term" value="P:nucleoside phosphate metabolic process"/>
    <property type="evidence" value="ECO:0007669"/>
    <property type="project" value="TreeGrafter"/>
</dbReference>
<evidence type="ECO:0000256" key="5">
    <source>
        <dbReference type="ARBA" id="ARBA00022723"/>
    </source>
</evidence>
<evidence type="ECO:0000256" key="12">
    <source>
        <dbReference type="ARBA" id="ARBA00049546"/>
    </source>
</evidence>
<dbReference type="GO" id="GO:0005829">
    <property type="term" value="C:cytosol"/>
    <property type="evidence" value="ECO:0007669"/>
    <property type="project" value="TreeGrafter"/>
</dbReference>
<evidence type="ECO:0000313" key="16">
    <source>
        <dbReference type="EMBL" id="THH38670.1"/>
    </source>
</evidence>
<dbReference type="CDD" id="cd06661">
    <property type="entry name" value="GGCT_like"/>
    <property type="match status" value="1"/>
</dbReference>
<feature type="binding site" evidence="13">
    <location>
        <position position="326"/>
    </location>
    <ligand>
        <name>Mg(2+)</name>
        <dbReference type="ChEBI" id="CHEBI:18420"/>
        <label>1</label>
    </ligand>
</feature>
<protein>
    <recommendedName>
        <fullName evidence="4">ADP-ribose pyrophosphatase</fullName>
        <ecNumber evidence="3">3.6.1.13</ecNumber>
    </recommendedName>
    <alternativeName>
        <fullName evidence="9">ADP-ribose diphosphatase</fullName>
    </alternativeName>
    <alternativeName>
        <fullName evidence="11">ADP-ribose phosphohydrolase</fullName>
    </alternativeName>
    <alternativeName>
        <fullName evidence="10">Adenosine diphosphoribose pyrophosphatase</fullName>
    </alternativeName>
</protein>
<dbReference type="SUPFAM" id="SSF55811">
    <property type="entry name" value="Nudix"/>
    <property type="match status" value="1"/>
</dbReference>
<feature type="binding site" evidence="13">
    <location>
        <position position="277"/>
    </location>
    <ligand>
        <name>Mg(2+)</name>
        <dbReference type="ChEBI" id="CHEBI:18420"/>
        <label>1</label>
    </ligand>
</feature>
<evidence type="ECO:0000259" key="15">
    <source>
        <dbReference type="PROSITE" id="PS51462"/>
    </source>
</evidence>
<dbReference type="PROSITE" id="PS00893">
    <property type="entry name" value="NUDIX_BOX"/>
    <property type="match status" value="1"/>
</dbReference>
<sequence>MADLALTLFLYGTLRHLDLLEVVLGRRPAADELTPAVLDHAAVTWVAGESYPMIRLGLPDAQATGLLLSGLSAEDRARLDFYEGGFGYDVVDVTTSAGDAQMYLPGPQVGPPGAPFDLDTWVADWGGLSVEAACEVMRHMGVRPATEVARMFPAIRKRAGSRLRAGQKPTGGTGRIEFDSRHLAYADFYALEDFTLRTETFDGDMTPPLRRAVFHGMDAALVLPYDPVRDRVLLVEQARLGPIARGDAGAWQLEPIAGHVDPGETPEEAARREAQEEARLDLQSLELVAEAYASPGGSTDFFYIYVGIADLPDGSDGVAGLESEGENIRSHLLDFDDFMARLDAQQLSVAPLVLAGYWLARHRDRLRSA</sequence>
<dbReference type="Gene3D" id="3.10.490.10">
    <property type="entry name" value="Gamma-glutamyl cyclotransferase-like"/>
    <property type="match status" value="1"/>
</dbReference>
<comment type="function">
    <text evidence="8">Acts on ADP-mannose and ADP-glucose as well as ADP-ribose. Prevents glycogen biosynthesis. The reaction catalyzed by this enzyme is a limiting step of the gluconeogenic process.</text>
</comment>
<dbReference type="Gene3D" id="3.90.79.10">
    <property type="entry name" value="Nucleoside Triphosphate Pyrophosphohydrolase"/>
    <property type="match status" value="1"/>
</dbReference>
<evidence type="ECO:0000256" key="11">
    <source>
        <dbReference type="ARBA" id="ARBA00033056"/>
    </source>
</evidence>
<dbReference type="InterPro" id="IPR036568">
    <property type="entry name" value="GGCT-like_sf"/>
</dbReference>
<evidence type="ECO:0000313" key="17">
    <source>
        <dbReference type="Proteomes" id="UP000306602"/>
    </source>
</evidence>
<feature type="binding site" evidence="13">
    <location>
        <position position="273"/>
    </location>
    <ligand>
        <name>Mg(2+)</name>
        <dbReference type="ChEBI" id="CHEBI:18420"/>
        <label>1</label>
    </ligand>
</feature>
<dbReference type="GO" id="GO:0019144">
    <property type="term" value="F:ADP-sugar diphosphatase activity"/>
    <property type="evidence" value="ECO:0007669"/>
    <property type="project" value="TreeGrafter"/>
</dbReference>
<evidence type="ECO:0000256" key="4">
    <source>
        <dbReference type="ARBA" id="ARBA00013297"/>
    </source>
</evidence>